<organism evidence="6 7">
    <name type="scientific">Sutterella megalosphaeroides</name>
    <dbReference type="NCBI Taxonomy" id="2494234"/>
    <lineage>
        <taxon>Bacteria</taxon>
        <taxon>Pseudomonadati</taxon>
        <taxon>Pseudomonadota</taxon>
        <taxon>Betaproteobacteria</taxon>
        <taxon>Burkholderiales</taxon>
        <taxon>Sutterellaceae</taxon>
        <taxon>Sutterella</taxon>
    </lineage>
</organism>
<dbReference type="Pfam" id="PF07804">
    <property type="entry name" value="HipA_C"/>
    <property type="match status" value="1"/>
</dbReference>
<dbReference type="PANTHER" id="PTHR37419:SF1">
    <property type="entry name" value="SERINE_THREONINE-PROTEIN KINASE TOXIN HIPA"/>
    <property type="match status" value="1"/>
</dbReference>
<proteinExistence type="inferred from homology"/>
<feature type="domain" description="HipA N-terminal subdomain 1" evidence="5">
    <location>
        <begin position="4"/>
        <end position="103"/>
    </location>
</feature>
<feature type="domain" description="HipA-like C-terminal" evidence="4">
    <location>
        <begin position="148"/>
        <end position="401"/>
    </location>
</feature>
<dbReference type="PANTHER" id="PTHR37419">
    <property type="entry name" value="SERINE/THREONINE-PROTEIN KINASE TOXIN HIPA"/>
    <property type="match status" value="1"/>
</dbReference>
<dbReference type="EMBL" id="AP018786">
    <property type="protein sequence ID" value="BBF23533.1"/>
    <property type="molecule type" value="Genomic_DNA"/>
</dbReference>
<evidence type="ECO:0000256" key="3">
    <source>
        <dbReference type="ARBA" id="ARBA00022777"/>
    </source>
</evidence>
<evidence type="ECO:0000259" key="5">
    <source>
        <dbReference type="Pfam" id="PF13657"/>
    </source>
</evidence>
<evidence type="ECO:0000256" key="2">
    <source>
        <dbReference type="ARBA" id="ARBA00022679"/>
    </source>
</evidence>
<keyword evidence="7" id="KW-1185">Reference proteome</keyword>
<dbReference type="Gene3D" id="1.10.1070.20">
    <property type="match status" value="1"/>
</dbReference>
<dbReference type="NCBIfam" id="TIGR03071">
    <property type="entry name" value="couple_hipA"/>
    <property type="match status" value="1"/>
</dbReference>
<sequence>MTFEVWIGTSHVADLMDTGGGSKSGWELAYASKWEASPSAFALSPALPLGRRHSGAVVSNFFENYLPEGEELQELRRIARVDRTNVIGLAYALRNDLPGAVRLQLPDREEPVRAVEGANVFRRITDEEMLERLRGAAAISIWDNRYRLSVAGVQRKLNVMCREGGWGLVDGPDWASTHILKFASEEMPMLVLNEYLTMRLAALSGFPTAKVRMVGIGGPEGVRALEVERFDRLWRPDRGREGTVLRTHVIDACQATGLSVARKYEQPYGSGRDVAHIRDGVSWPLVTDLVASAEDPQRFLVFLWSAFVFNLIVGNSDAHGKNWSFFVTAKGLSPTPLYDLVNVAVLRDTLAPQLDTRLAMAVGDAFERDRVGVEDWILLSIDCDFPLERILECMRRTTAHVAGALNAVGRNVEALGLRDDEVKFASAWRRSVEEGIAIAHRWADEIERVLMRS</sequence>
<evidence type="ECO:0000256" key="1">
    <source>
        <dbReference type="ARBA" id="ARBA00010164"/>
    </source>
</evidence>
<dbReference type="InterPro" id="IPR017508">
    <property type="entry name" value="HipA_N1"/>
</dbReference>
<keyword evidence="2" id="KW-0808">Transferase</keyword>
<dbReference type="Pfam" id="PF13657">
    <property type="entry name" value="Couple_hipA"/>
    <property type="match status" value="1"/>
</dbReference>
<evidence type="ECO:0000259" key="4">
    <source>
        <dbReference type="Pfam" id="PF07804"/>
    </source>
</evidence>
<reference evidence="6 7" key="1">
    <citation type="journal article" date="2018" name="Int. J. Syst. Evol. Microbiol.">
        <title>Mesosutterella multiformis gen. nov., sp. nov., a member of the family Sutterellaceae and Sutterella megalosphaeroides sp. nov., isolated from human faeces.</title>
        <authorList>
            <person name="Sakamoto M."/>
            <person name="Ikeyama N."/>
            <person name="Kunihiro T."/>
            <person name="Iino T."/>
            <person name="Yuki M."/>
            <person name="Ohkuma M."/>
        </authorList>
    </citation>
    <scope>NUCLEOTIDE SEQUENCE [LARGE SCALE GENOMIC DNA]</scope>
    <source>
        <strain evidence="6 7">6FBBBH3</strain>
    </source>
</reference>
<accession>A0A2Z6IAH4</accession>
<evidence type="ECO:0008006" key="8">
    <source>
        <dbReference type="Google" id="ProtNLM"/>
    </source>
</evidence>
<dbReference type="GO" id="GO:0005829">
    <property type="term" value="C:cytosol"/>
    <property type="evidence" value="ECO:0007669"/>
    <property type="project" value="TreeGrafter"/>
</dbReference>
<evidence type="ECO:0000313" key="6">
    <source>
        <dbReference type="EMBL" id="BBF23533.1"/>
    </source>
</evidence>
<dbReference type="AlphaFoldDB" id="A0A2Z6IAH4"/>
<gene>
    <name evidence="6" type="ORF">SUTMEG_14240</name>
</gene>
<comment type="similarity">
    <text evidence="1">Belongs to the HipA Ser/Thr kinase family.</text>
</comment>
<dbReference type="InterPro" id="IPR052028">
    <property type="entry name" value="HipA_Ser/Thr_kinase"/>
</dbReference>
<dbReference type="KEGG" id="sutt:SUTMEG_14240"/>
<protein>
    <recommendedName>
        <fullName evidence="8">Type II toxin-antitoxin system HipA family toxin</fullName>
    </recommendedName>
</protein>
<dbReference type="GO" id="GO:0004674">
    <property type="term" value="F:protein serine/threonine kinase activity"/>
    <property type="evidence" value="ECO:0007669"/>
    <property type="project" value="TreeGrafter"/>
</dbReference>
<evidence type="ECO:0000313" key="7">
    <source>
        <dbReference type="Proteomes" id="UP000271003"/>
    </source>
</evidence>
<keyword evidence="3" id="KW-0418">Kinase</keyword>
<name>A0A2Z6IAH4_9BURK</name>
<dbReference type="Proteomes" id="UP000271003">
    <property type="component" value="Chromosome"/>
</dbReference>
<dbReference type="InterPro" id="IPR012893">
    <property type="entry name" value="HipA-like_C"/>
</dbReference>